<dbReference type="Proteomes" id="UP000188268">
    <property type="component" value="Unassembled WGS sequence"/>
</dbReference>
<evidence type="ECO:0000313" key="2">
    <source>
        <dbReference type="EMBL" id="OMO75522.1"/>
    </source>
</evidence>
<dbReference type="STRING" id="210143.A0A1R3HYU1"/>
<evidence type="ECO:0000256" key="1">
    <source>
        <dbReference type="SAM" id="MobiDB-lite"/>
    </source>
</evidence>
<feature type="region of interest" description="Disordered" evidence="1">
    <location>
        <begin position="15"/>
        <end position="36"/>
    </location>
</feature>
<proteinExistence type="predicted"/>
<dbReference type="GO" id="GO:0010089">
    <property type="term" value="P:xylem development"/>
    <property type="evidence" value="ECO:0007669"/>
    <property type="project" value="InterPro"/>
</dbReference>
<keyword evidence="3" id="KW-1185">Reference proteome</keyword>
<feature type="compositionally biased region" description="Basic and acidic residues" evidence="1">
    <location>
        <begin position="140"/>
        <end position="149"/>
    </location>
</feature>
<protein>
    <submittedName>
        <fullName evidence="2">Uncharacterized protein</fullName>
    </submittedName>
</protein>
<sequence length="211" mass="23944">MEDYSINSCIEKSVASPQGRTTRRNIPDIEEEEEESGWTSYFEDFDNYQQQQQNSYCSSFSCSSSLISDAATTGAAWKLSTNNNIPVFACSSTPKTPNKLRFKKTRTKEISQEDDSLEDTASSPVNSPKVSELMKMNDMNPRKREDHHQIHSSQQGMKKGGGSENYSEIQIEQHEQDDERRMNFGDDHGCTELKKRGLCLVPFSMLVNYLG</sequence>
<dbReference type="AlphaFoldDB" id="A0A1R3HYU1"/>
<feature type="region of interest" description="Disordered" evidence="1">
    <location>
        <begin position="96"/>
        <end position="183"/>
    </location>
</feature>
<comment type="caution">
    <text evidence="2">The sequence shown here is derived from an EMBL/GenBank/DDBJ whole genome shotgun (WGS) entry which is preliminary data.</text>
</comment>
<feature type="compositionally biased region" description="Polar residues" evidence="1">
    <location>
        <begin position="119"/>
        <end position="129"/>
    </location>
</feature>
<organism evidence="2 3">
    <name type="scientific">Corchorus capsularis</name>
    <name type="common">Jute</name>
    <dbReference type="NCBI Taxonomy" id="210143"/>
    <lineage>
        <taxon>Eukaryota</taxon>
        <taxon>Viridiplantae</taxon>
        <taxon>Streptophyta</taxon>
        <taxon>Embryophyta</taxon>
        <taxon>Tracheophyta</taxon>
        <taxon>Spermatophyta</taxon>
        <taxon>Magnoliopsida</taxon>
        <taxon>eudicotyledons</taxon>
        <taxon>Gunneridae</taxon>
        <taxon>Pentapetalae</taxon>
        <taxon>rosids</taxon>
        <taxon>malvids</taxon>
        <taxon>Malvales</taxon>
        <taxon>Malvaceae</taxon>
        <taxon>Grewioideae</taxon>
        <taxon>Apeibeae</taxon>
        <taxon>Corchorus</taxon>
    </lineage>
</organism>
<accession>A0A1R3HYU1</accession>
<gene>
    <name evidence="2" type="ORF">CCACVL1_16145</name>
</gene>
<name>A0A1R3HYU1_COCAP</name>
<dbReference type="PANTHER" id="PTHR33974:SF2">
    <property type="entry name" value="VASCULAR-RELATED UNKNOWN PROTEIN 1"/>
    <property type="match status" value="1"/>
</dbReference>
<reference evidence="2 3" key="1">
    <citation type="submission" date="2013-09" db="EMBL/GenBank/DDBJ databases">
        <title>Corchorus capsularis genome sequencing.</title>
        <authorList>
            <person name="Alam M."/>
            <person name="Haque M.S."/>
            <person name="Islam M.S."/>
            <person name="Emdad E.M."/>
            <person name="Islam M.M."/>
            <person name="Ahmed B."/>
            <person name="Halim A."/>
            <person name="Hossen Q.M.M."/>
            <person name="Hossain M.Z."/>
            <person name="Ahmed R."/>
            <person name="Khan M.M."/>
            <person name="Islam R."/>
            <person name="Rashid M.M."/>
            <person name="Khan S.A."/>
            <person name="Rahman M.S."/>
            <person name="Alam M."/>
        </authorList>
    </citation>
    <scope>NUCLEOTIDE SEQUENCE [LARGE SCALE GENOMIC DNA]</scope>
    <source>
        <strain evidence="3">cv. CVL-1</strain>
        <tissue evidence="2">Whole seedling</tissue>
    </source>
</reference>
<dbReference type="EMBL" id="AWWV01011014">
    <property type="protein sequence ID" value="OMO75522.1"/>
    <property type="molecule type" value="Genomic_DNA"/>
</dbReference>
<evidence type="ECO:0000313" key="3">
    <source>
        <dbReference type="Proteomes" id="UP000188268"/>
    </source>
</evidence>
<dbReference type="OrthoDB" id="779856at2759"/>
<dbReference type="OMA" id="SHAAWNI"/>
<dbReference type="Gramene" id="OMO75522">
    <property type="protein sequence ID" value="OMO75522"/>
    <property type="gene ID" value="CCACVL1_16145"/>
</dbReference>
<dbReference type="PANTHER" id="PTHR33974">
    <property type="entry name" value="VASCULAR-RELATED UNKNOWN PROTEIN 1-RELATED"/>
    <property type="match status" value="1"/>
</dbReference>
<feature type="compositionally biased region" description="Basic and acidic residues" evidence="1">
    <location>
        <begin position="171"/>
        <end position="183"/>
    </location>
</feature>
<dbReference type="InterPro" id="IPR039280">
    <property type="entry name" value="VUP"/>
</dbReference>